<dbReference type="EMBL" id="CP078145">
    <property type="protein sequence ID" value="QXN92938.1"/>
    <property type="molecule type" value="Genomic_DNA"/>
</dbReference>
<keyword evidence="3" id="KW-1185">Reference proteome</keyword>
<dbReference type="RefSeq" id="WP_218474581.1">
    <property type="nucleotide sequence ID" value="NZ_BAABJN010000001.1"/>
</dbReference>
<dbReference type="Pfam" id="PF07978">
    <property type="entry name" value="NIPSNAP"/>
    <property type="match status" value="1"/>
</dbReference>
<proteinExistence type="predicted"/>
<evidence type="ECO:0000259" key="1">
    <source>
        <dbReference type="Pfam" id="PF07978"/>
    </source>
</evidence>
<dbReference type="InterPro" id="IPR012577">
    <property type="entry name" value="NIPSNAP"/>
</dbReference>
<evidence type="ECO:0000313" key="2">
    <source>
        <dbReference type="EMBL" id="QXN92938.1"/>
    </source>
</evidence>
<protein>
    <submittedName>
        <fullName evidence="2">NIPSNAP family protein</fullName>
    </submittedName>
</protein>
<name>A0ABX8RTL8_NOCIO</name>
<reference evidence="2 3" key="1">
    <citation type="submission" date="2021-07" db="EMBL/GenBank/DDBJ databases">
        <title>Whole Genome Sequence of Nocardia Iowensis.</title>
        <authorList>
            <person name="Lamm A."/>
            <person name="Collins-Fairclough A.M."/>
            <person name="Bunk B."/>
            <person name="Sproer C."/>
        </authorList>
    </citation>
    <scope>NUCLEOTIDE SEQUENCE [LARGE SCALE GENOMIC DNA]</scope>
    <source>
        <strain evidence="2 3">NRRL 5646</strain>
    </source>
</reference>
<accession>A0ABX8RTL8</accession>
<dbReference type="Proteomes" id="UP000694257">
    <property type="component" value="Chromosome"/>
</dbReference>
<evidence type="ECO:0000313" key="3">
    <source>
        <dbReference type="Proteomes" id="UP000694257"/>
    </source>
</evidence>
<feature type="domain" description="NIPSNAP" evidence="1">
    <location>
        <begin position="9"/>
        <end position="106"/>
    </location>
</feature>
<organism evidence="2 3">
    <name type="scientific">Nocardia iowensis</name>
    <dbReference type="NCBI Taxonomy" id="204891"/>
    <lineage>
        <taxon>Bacteria</taxon>
        <taxon>Bacillati</taxon>
        <taxon>Actinomycetota</taxon>
        <taxon>Actinomycetes</taxon>
        <taxon>Mycobacteriales</taxon>
        <taxon>Nocardiaceae</taxon>
        <taxon>Nocardia</taxon>
    </lineage>
</organism>
<sequence length="242" mass="26958">MTENVWPVVELRQYTLRPGTRDVLIELFDRELVETQEAVGMRIVAQFRDEDDPDRFVWVRAFRDIESRGAALTAFYVDGETWRTHAPAARATMVDTTNALLLQPASATSGFALAGERPGAHAAELPESRVLATIYYLDTPADEFAEFFDSRVRPLLAATGAPPIACYLTDPAPNTFAALPVRSETVFVWFALFDTADQRAEHLDRLAAAPTWTAEVQPELAKRLSGPIERLRLAPTARSLLR</sequence>
<gene>
    <name evidence="2" type="ORF">KV110_07460</name>
</gene>